<keyword evidence="4" id="KW-1185">Reference proteome</keyword>
<feature type="compositionally biased region" description="Basic and acidic residues" evidence="2">
    <location>
        <begin position="39"/>
        <end position="50"/>
    </location>
</feature>
<feature type="region of interest" description="Disordered" evidence="2">
    <location>
        <begin position="1"/>
        <end position="58"/>
    </location>
</feature>
<dbReference type="EMBL" id="SAEB01000006">
    <property type="protein sequence ID" value="RVD85160.1"/>
    <property type="molecule type" value="Genomic_DNA"/>
</dbReference>
<evidence type="ECO:0000256" key="1">
    <source>
        <dbReference type="SAM" id="Coils"/>
    </source>
</evidence>
<dbReference type="Proteomes" id="UP000283090">
    <property type="component" value="Unassembled WGS sequence"/>
</dbReference>
<proteinExistence type="predicted"/>
<dbReference type="AlphaFoldDB" id="A0A437A253"/>
<evidence type="ECO:0000313" key="4">
    <source>
        <dbReference type="Proteomes" id="UP000283090"/>
    </source>
</evidence>
<sequence length="139" mass="16105">MSELDINQGGCNTTYRSNGPSTPYPYKKARRNYLYENRSIPEHSIPEDKAPNNVAPTLDEDPAVAIARYQYLSRKAELDFQLEMQKLEYQRQREEREARYKAEEANKQCHFELEKLRLEIALQELPLKGNKGAGTCPII</sequence>
<name>A0A437A253_ARTFL</name>
<dbReference type="VEuPathDB" id="FungiDB:DFL_003491"/>
<dbReference type="RefSeq" id="XP_067490704.1">
    <property type="nucleotide sequence ID" value="XM_067632435.1"/>
</dbReference>
<dbReference type="GeneID" id="93585802"/>
<protein>
    <submittedName>
        <fullName evidence="3">Uncharacterized protein</fullName>
    </submittedName>
</protein>
<organism evidence="3 4">
    <name type="scientific">Arthrobotrys flagrans</name>
    <name type="common">Nematode-trapping fungus</name>
    <name type="synonym">Trichothecium flagrans</name>
    <dbReference type="NCBI Taxonomy" id="97331"/>
    <lineage>
        <taxon>Eukaryota</taxon>
        <taxon>Fungi</taxon>
        <taxon>Dikarya</taxon>
        <taxon>Ascomycota</taxon>
        <taxon>Pezizomycotina</taxon>
        <taxon>Orbiliomycetes</taxon>
        <taxon>Orbiliales</taxon>
        <taxon>Orbiliaceae</taxon>
        <taxon>Arthrobotrys</taxon>
    </lineage>
</organism>
<gene>
    <name evidence="3" type="ORF">DFL_003491</name>
</gene>
<evidence type="ECO:0000313" key="3">
    <source>
        <dbReference type="EMBL" id="RVD85160.1"/>
    </source>
</evidence>
<feature type="compositionally biased region" description="Polar residues" evidence="2">
    <location>
        <begin position="9"/>
        <end position="21"/>
    </location>
</feature>
<comment type="caution">
    <text evidence="3">The sequence shown here is derived from an EMBL/GenBank/DDBJ whole genome shotgun (WGS) entry which is preliminary data.</text>
</comment>
<keyword evidence="1" id="KW-0175">Coiled coil</keyword>
<evidence type="ECO:0000256" key="2">
    <source>
        <dbReference type="SAM" id="MobiDB-lite"/>
    </source>
</evidence>
<accession>A0A437A253</accession>
<feature type="coiled-coil region" evidence="1">
    <location>
        <begin position="75"/>
        <end position="106"/>
    </location>
</feature>
<reference evidence="3 4" key="1">
    <citation type="submission" date="2019-01" db="EMBL/GenBank/DDBJ databases">
        <title>Intercellular communication is required for trap formation in the nematode-trapping fungus Duddingtonia flagrans.</title>
        <authorList>
            <person name="Youssar L."/>
            <person name="Wernet V."/>
            <person name="Hensel N."/>
            <person name="Hildebrandt H.-G."/>
            <person name="Fischer R."/>
        </authorList>
    </citation>
    <scope>NUCLEOTIDE SEQUENCE [LARGE SCALE GENOMIC DNA]</scope>
    <source>
        <strain evidence="3 4">CBS H-5679</strain>
    </source>
</reference>